<feature type="region of interest" description="Disordered" evidence="11">
    <location>
        <begin position="1012"/>
        <end position="1031"/>
    </location>
</feature>
<keyword evidence="12" id="KW-0812">Transmembrane</keyword>
<name>A0AB34FW66_9HYPO</name>
<evidence type="ECO:0000256" key="1">
    <source>
        <dbReference type="ARBA" id="ARBA00004123"/>
    </source>
</evidence>
<dbReference type="GO" id="GO:0005634">
    <property type="term" value="C:nucleus"/>
    <property type="evidence" value="ECO:0007669"/>
    <property type="project" value="UniProtKB-SubCell"/>
</dbReference>
<dbReference type="InterPro" id="IPR032682">
    <property type="entry name" value="Cnd1_C"/>
</dbReference>
<dbReference type="GO" id="GO:0007076">
    <property type="term" value="P:mitotic chromosome condensation"/>
    <property type="evidence" value="ECO:0007669"/>
    <property type="project" value="InterPro"/>
</dbReference>
<dbReference type="InterPro" id="IPR016024">
    <property type="entry name" value="ARM-type_fold"/>
</dbReference>
<dbReference type="Pfam" id="PF12922">
    <property type="entry name" value="Cnd1_N"/>
    <property type="match status" value="1"/>
</dbReference>
<gene>
    <name evidence="15" type="primary">YCS4</name>
    <name evidence="15" type="ORF">O9K51_04769</name>
</gene>
<feature type="domain" description="Condensin complex subunit 1 N-terminal" evidence="14">
    <location>
        <begin position="189"/>
        <end position="351"/>
    </location>
</feature>
<evidence type="ECO:0000256" key="2">
    <source>
        <dbReference type="ARBA" id="ARBA00004286"/>
    </source>
</evidence>
<keyword evidence="12" id="KW-1133">Transmembrane helix</keyword>
<dbReference type="FunFam" id="1.25.10.10:FF:000920">
    <property type="entry name" value="Condensin complex subunit 1"/>
    <property type="match status" value="1"/>
</dbReference>
<keyword evidence="8" id="KW-0539">Nucleus</keyword>
<proteinExistence type="inferred from homology"/>
<dbReference type="InterPro" id="IPR026971">
    <property type="entry name" value="CND1/NCAPD3"/>
</dbReference>
<keyword evidence="12" id="KW-0472">Membrane</keyword>
<feature type="compositionally biased region" description="Basic and acidic residues" evidence="11">
    <location>
        <begin position="1012"/>
        <end position="1028"/>
    </location>
</feature>
<dbReference type="GO" id="GO:0042393">
    <property type="term" value="F:histone binding"/>
    <property type="evidence" value="ECO:0007669"/>
    <property type="project" value="TreeGrafter"/>
</dbReference>
<feature type="region of interest" description="Disordered" evidence="11">
    <location>
        <begin position="251"/>
        <end position="273"/>
    </location>
</feature>
<feature type="compositionally biased region" description="Low complexity" evidence="11">
    <location>
        <begin position="928"/>
        <end position="946"/>
    </location>
</feature>
<evidence type="ECO:0000256" key="3">
    <source>
        <dbReference type="ARBA" id="ARBA00009606"/>
    </source>
</evidence>
<keyword evidence="7 10" id="KW-0226">DNA condensation</keyword>
<feature type="transmembrane region" description="Helical" evidence="12">
    <location>
        <begin position="56"/>
        <end position="76"/>
    </location>
</feature>
<dbReference type="GO" id="GO:0010032">
    <property type="term" value="P:meiotic chromosome condensation"/>
    <property type="evidence" value="ECO:0007669"/>
    <property type="project" value="TreeGrafter"/>
</dbReference>
<keyword evidence="16" id="KW-1185">Reference proteome</keyword>
<evidence type="ECO:0000256" key="6">
    <source>
        <dbReference type="ARBA" id="ARBA00022776"/>
    </source>
</evidence>
<reference evidence="15" key="1">
    <citation type="submission" date="2023-01" db="EMBL/GenBank/DDBJ databases">
        <title>The growth and conidiation of Purpureocillium lavendulum are regulated by nitrogen source and histone H3K14 acetylation.</title>
        <authorList>
            <person name="Tang P."/>
            <person name="Han J."/>
            <person name="Zhang C."/>
            <person name="Tang P."/>
            <person name="Qi F."/>
            <person name="Zhang K."/>
            <person name="Liang L."/>
        </authorList>
    </citation>
    <scope>NUCLEOTIDE SEQUENCE</scope>
    <source>
        <strain evidence="15">YMF1.00683</strain>
    </source>
</reference>
<evidence type="ECO:0000256" key="9">
    <source>
        <dbReference type="ARBA" id="ARBA00023306"/>
    </source>
</evidence>
<dbReference type="InterPro" id="IPR024324">
    <property type="entry name" value="Condensin_cplx_su1_N"/>
</dbReference>
<keyword evidence="9 10" id="KW-0131">Cell cycle</keyword>
<dbReference type="Gene3D" id="1.25.10.10">
    <property type="entry name" value="Leucine-rich Repeat Variant"/>
    <property type="match status" value="2"/>
</dbReference>
<comment type="subcellular location">
    <subcellularLocation>
        <location evidence="2">Chromosome</location>
    </subcellularLocation>
    <subcellularLocation>
        <location evidence="1">Nucleus</location>
    </subcellularLocation>
</comment>
<evidence type="ECO:0000259" key="14">
    <source>
        <dbReference type="Pfam" id="PF12922"/>
    </source>
</evidence>
<dbReference type="GO" id="GO:0000796">
    <property type="term" value="C:condensin complex"/>
    <property type="evidence" value="ECO:0007669"/>
    <property type="project" value="TreeGrafter"/>
</dbReference>
<organism evidence="15 16">
    <name type="scientific">Purpureocillium lavendulum</name>
    <dbReference type="NCBI Taxonomy" id="1247861"/>
    <lineage>
        <taxon>Eukaryota</taxon>
        <taxon>Fungi</taxon>
        <taxon>Dikarya</taxon>
        <taxon>Ascomycota</taxon>
        <taxon>Pezizomycotina</taxon>
        <taxon>Sordariomycetes</taxon>
        <taxon>Hypocreomycetidae</taxon>
        <taxon>Hypocreales</taxon>
        <taxon>Ophiocordycipitaceae</taxon>
        <taxon>Purpureocillium</taxon>
    </lineage>
</organism>
<dbReference type="FunFam" id="1.25.10.10:FF:000272">
    <property type="entry name" value="Condensin complex subunit 1"/>
    <property type="match status" value="1"/>
</dbReference>
<evidence type="ECO:0000256" key="12">
    <source>
        <dbReference type="SAM" id="Phobius"/>
    </source>
</evidence>
<feature type="compositionally biased region" description="Gly residues" evidence="11">
    <location>
        <begin position="9"/>
        <end position="19"/>
    </location>
</feature>
<accession>A0AB34FW66</accession>
<dbReference type="EMBL" id="JAQHRD010000003">
    <property type="protein sequence ID" value="KAJ6443590.1"/>
    <property type="molecule type" value="Genomic_DNA"/>
</dbReference>
<protein>
    <recommendedName>
        <fullName evidence="10">Condensin complex subunit 1</fullName>
    </recommendedName>
</protein>
<dbReference type="PIRSF" id="PIRSF017127">
    <property type="entry name" value="Condensin_D2"/>
    <property type="match status" value="1"/>
</dbReference>
<keyword evidence="5 10" id="KW-0132">Cell division</keyword>
<comment type="function">
    <text evidence="10">Regulatory subunit of the condensin complex, a complex required for conversion of interphase chromatin into mitotic-like condense chromosomes. The condensin complex probably introduces positive supercoils into relaxed DNA in the presence of type I topoisomerases and converts nicked DNA into positive knotted forms in the presence of type II topoisomerases.</text>
</comment>
<dbReference type="Pfam" id="PF12717">
    <property type="entry name" value="Cnd1"/>
    <property type="match status" value="1"/>
</dbReference>
<dbReference type="GO" id="GO:0000779">
    <property type="term" value="C:condensed chromosome, centromeric region"/>
    <property type="evidence" value="ECO:0007669"/>
    <property type="project" value="TreeGrafter"/>
</dbReference>
<evidence type="ECO:0000256" key="8">
    <source>
        <dbReference type="ARBA" id="ARBA00023242"/>
    </source>
</evidence>
<evidence type="ECO:0000256" key="10">
    <source>
        <dbReference type="PIRNR" id="PIRNR017127"/>
    </source>
</evidence>
<evidence type="ECO:0000256" key="7">
    <source>
        <dbReference type="ARBA" id="ARBA00023067"/>
    </source>
</evidence>
<dbReference type="PANTHER" id="PTHR14222">
    <property type="entry name" value="CONDENSIN"/>
    <property type="match status" value="1"/>
</dbReference>
<dbReference type="GO" id="GO:0051301">
    <property type="term" value="P:cell division"/>
    <property type="evidence" value="ECO:0007669"/>
    <property type="project" value="UniProtKB-KW"/>
</dbReference>
<evidence type="ECO:0000313" key="15">
    <source>
        <dbReference type="EMBL" id="KAJ6443590.1"/>
    </source>
</evidence>
<dbReference type="PANTHER" id="PTHR14222:SF2">
    <property type="entry name" value="CONDENSIN COMPLEX SUBUNIT 1"/>
    <property type="match status" value="1"/>
</dbReference>
<keyword evidence="4" id="KW-0158">Chromosome</keyword>
<sequence length="1308" mass="144876">MGRTRKCPDGGGGGGGGVSGVERTASGLARCGVALPSTEVPRNCQTKQKHRLLRDAAAAATSSTAVCIIAGINIAIAPTTHPAQRATPTLHGPRASRAPPSPAMATINFDINDALKHYMSDPTTIPTPEADGALFDCENDPEALTNPVINPILNPIVDAVADNPDAIMRASNMDSLQFLLKYTQFLPTHALSKVFDLVMSGLSAETDAIHNDIDSPDEQDAVPHHKQLLEIYGFLLQWTIAAVETKAAEKSSAAPAARGRGKPKKGAAKDDSWDSATQLQSALDIMCKVLKLKLSKIFLTTSERDTFIGLLTRPVYMILESEQRTKATPIRMHCFKVLCMAVKHHGHGYAAQINVIQNLTYFEHLSEPMAEFMHILAETYDYPQLADEVLRELSNKEFNSNDTRGPKSVSAFIAKLSELAPRLVIKQMTMLAKQLDSETQSYTLRCALIEVCGNMIAHLSRQDERSENHKSQLNAFFDVLEERFLDINPYCRCRTLQVYAKLCELEQKFPKRRQKAAELACRSLEDKSSNVRRNAIKLLGSLIKTHPFTVMHGAQLSRKEWQDRHDKVEEELNALKPPPGMPGFGEDRANTTVDNGLIDEATQIASPEKPKPMSDEEKIAAIKKAQEEAATSEAIEKLTLTRRYYNEALKFIDVLHDATGIVCQLLGSRNKSEVIEAIDYFEIGDAYNIERNKVGIRRMLRLIWTKGNSDEGKGVQTHLIECYRRLFFEAPDTFSPNDAAIYVARNMISLTFGATPAELTSLEQLLATMMKAGIIPEVVVSKLWQVYGVQRREMSRTQRRGAIIVLGMLATANPEIVVGEIETMLRTGLGGHGRSDLQLAKFTCIALRRINPQGRQAKESTTAKFARLPNDHAVCARLAAITEVPSDSKEWYGVAEQAINAIYAVAKHPDTLCSGIIRRKTRQVFGNSRSRSSSRPTSSDDTQAATQAMTQAIDVADPTVTQMPQSQGQSQPQPKKRDNAIALSQLLFIVGHVAIKQIVHLELCELDFKRRKQEKEKQASSKTDKEKEDADELDLIGGTTEDDFTEAMAHIRERELLYGPNSLLALFGPLVSEICANNNIYADKGLQAAATLCLAKLMCVSSEYCETNLPLLITIMERSPDATVRSNAVIALGDMAVCFNHLIDENTDFLYRRLADDDASVKRTCLMTLTFLILAGQVKVKGQLGEMAKCLEDEDRRIADLARMFFTELSTKDNAVYNHFVDMFSLLSAGGRMDEESFRRIIRFLLGFVEKDKHAKQLAEKLAARLGRCETERQWNDVAFALGLLPHKNEEIAKTVSEGFRVVQAAAA</sequence>
<evidence type="ECO:0000313" key="16">
    <source>
        <dbReference type="Proteomes" id="UP001163105"/>
    </source>
</evidence>
<dbReference type="SUPFAM" id="SSF48371">
    <property type="entry name" value="ARM repeat"/>
    <property type="match status" value="1"/>
</dbReference>
<feature type="region of interest" description="Disordered" evidence="11">
    <location>
        <begin position="1"/>
        <end position="21"/>
    </location>
</feature>
<keyword evidence="6 10" id="KW-0498">Mitosis</keyword>
<comment type="caution">
    <text evidence="15">The sequence shown here is derived from an EMBL/GenBank/DDBJ whole genome shotgun (WGS) entry which is preliminary data.</text>
</comment>
<evidence type="ECO:0000256" key="5">
    <source>
        <dbReference type="ARBA" id="ARBA00022618"/>
    </source>
</evidence>
<comment type="similarity">
    <text evidence="3 10">Belongs to the CND1 (condensin subunit 1) family.</text>
</comment>
<evidence type="ECO:0000256" key="4">
    <source>
        <dbReference type="ARBA" id="ARBA00022454"/>
    </source>
</evidence>
<feature type="domain" description="Condensin complex subunit 1 C-terminal" evidence="13">
    <location>
        <begin position="1123"/>
        <end position="1282"/>
    </location>
</feature>
<evidence type="ECO:0000259" key="13">
    <source>
        <dbReference type="Pfam" id="PF12717"/>
    </source>
</evidence>
<feature type="region of interest" description="Disordered" evidence="11">
    <location>
        <begin position="924"/>
        <end position="946"/>
    </location>
</feature>
<dbReference type="InterPro" id="IPR007673">
    <property type="entry name" value="Condensin_cplx_su1"/>
</dbReference>
<dbReference type="InterPro" id="IPR011989">
    <property type="entry name" value="ARM-like"/>
</dbReference>
<evidence type="ECO:0000256" key="11">
    <source>
        <dbReference type="SAM" id="MobiDB-lite"/>
    </source>
</evidence>
<dbReference type="Proteomes" id="UP001163105">
    <property type="component" value="Unassembled WGS sequence"/>
</dbReference>